<proteinExistence type="predicted"/>
<accession>A0ABS1BGA7</accession>
<protein>
    <submittedName>
        <fullName evidence="2">Glycosyltransferase</fullName>
    </submittedName>
</protein>
<dbReference type="PANTHER" id="PTHR12526:SF595">
    <property type="entry name" value="BLL5217 PROTEIN"/>
    <property type="match status" value="1"/>
</dbReference>
<gene>
    <name evidence="2" type="ORF">I5M32_02945</name>
</gene>
<reference evidence="2 3" key="1">
    <citation type="submission" date="2020-12" db="EMBL/GenBank/DDBJ databases">
        <title>Bacterial novel species Pedobacter sp. SD-b isolated from soil.</title>
        <authorList>
            <person name="Jung H.-Y."/>
        </authorList>
    </citation>
    <scope>NUCLEOTIDE SEQUENCE [LARGE SCALE GENOMIC DNA]</scope>
    <source>
        <strain evidence="2 3">SD-b</strain>
    </source>
</reference>
<dbReference type="InterPro" id="IPR001296">
    <property type="entry name" value="Glyco_trans_1"/>
</dbReference>
<dbReference type="Proteomes" id="UP000660024">
    <property type="component" value="Unassembled WGS sequence"/>
</dbReference>
<dbReference type="Gene3D" id="3.40.50.2000">
    <property type="entry name" value="Glycogen Phosphorylase B"/>
    <property type="match status" value="2"/>
</dbReference>
<dbReference type="SUPFAM" id="SSF53756">
    <property type="entry name" value="UDP-Glycosyltransferase/glycogen phosphorylase"/>
    <property type="match status" value="1"/>
</dbReference>
<dbReference type="Pfam" id="PF00534">
    <property type="entry name" value="Glycos_transf_1"/>
    <property type="match status" value="1"/>
</dbReference>
<dbReference type="RefSeq" id="WP_200584686.1">
    <property type="nucleotide sequence ID" value="NZ_JAEHFY010000003.1"/>
</dbReference>
<keyword evidence="3" id="KW-1185">Reference proteome</keyword>
<dbReference type="EMBL" id="JAEHFY010000003">
    <property type="protein sequence ID" value="MBK0381904.1"/>
    <property type="molecule type" value="Genomic_DNA"/>
</dbReference>
<name>A0ABS1BGA7_9SPHI</name>
<dbReference type="PANTHER" id="PTHR12526">
    <property type="entry name" value="GLYCOSYLTRANSFERASE"/>
    <property type="match status" value="1"/>
</dbReference>
<organism evidence="2 3">
    <name type="scientific">Pedobacter segetis</name>
    <dbReference type="NCBI Taxonomy" id="2793069"/>
    <lineage>
        <taxon>Bacteria</taxon>
        <taxon>Pseudomonadati</taxon>
        <taxon>Bacteroidota</taxon>
        <taxon>Sphingobacteriia</taxon>
        <taxon>Sphingobacteriales</taxon>
        <taxon>Sphingobacteriaceae</taxon>
        <taxon>Pedobacter</taxon>
    </lineage>
</organism>
<evidence type="ECO:0000313" key="3">
    <source>
        <dbReference type="Proteomes" id="UP000660024"/>
    </source>
</evidence>
<feature type="domain" description="Glycosyl transferase family 1" evidence="1">
    <location>
        <begin position="197"/>
        <end position="266"/>
    </location>
</feature>
<sequence>MFIQKNKKLHILIVLPAKIPALLYGGTERVVWDLGKRLSDLGHQISFLVNKGSVCSFANVLFYDAYKNLNQQIPEDVDLVHFQFNPNEDIKKPYLITVHGNVPFGEKLNKQSVFVSKNHADRYGSQQFVYNGLDWDNYPKPDFNIKRAGFHFLANAAWKVKNVRGAISLTKNAGVKLEVLGGYRLNLKMGPRFTFDAHVKFRGMVDNQKKSVYLNRSKGLVFPVLWHEPFGLALIESLYFGCPVFATPYGSLTELVKKDIGIVSNKKQDLIYGLESADSFNKLICHQYARDEFSAIKMAKDYLAFYERVLNGEILNEENPTLKEEPKDKYLLFT</sequence>
<evidence type="ECO:0000259" key="1">
    <source>
        <dbReference type="Pfam" id="PF00534"/>
    </source>
</evidence>
<evidence type="ECO:0000313" key="2">
    <source>
        <dbReference type="EMBL" id="MBK0381904.1"/>
    </source>
</evidence>
<comment type="caution">
    <text evidence="2">The sequence shown here is derived from an EMBL/GenBank/DDBJ whole genome shotgun (WGS) entry which is preliminary data.</text>
</comment>